<comment type="caution">
    <text evidence="3">The sequence shown here is derived from an EMBL/GenBank/DDBJ whole genome shotgun (WGS) entry which is preliminary data.</text>
</comment>
<proteinExistence type="predicted"/>
<feature type="compositionally biased region" description="Low complexity" evidence="1">
    <location>
        <begin position="61"/>
        <end position="74"/>
    </location>
</feature>
<organism evidence="3 4">
    <name type="scientific">Streptomyces zhihengii</name>
    <dbReference type="NCBI Taxonomy" id="1818004"/>
    <lineage>
        <taxon>Bacteria</taxon>
        <taxon>Bacillati</taxon>
        <taxon>Actinomycetota</taxon>
        <taxon>Actinomycetes</taxon>
        <taxon>Kitasatosporales</taxon>
        <taxon>Streptomycetaceae</taxon>
        <taxon>Streptomyces</taxon>
    </lineage>
</organism>
<evidence type="ECO:0000259" key="2">
    <source>
        <dbReference type="Pfam" id="PF07978"/>
    </source>
</evidence>
<name>A0ABS2V1K4_9ACTN</name>
<dbReference type="InterPro" id="IPR012577">
    <property type="entry name" value="NIPSNAP"/>
</dbReference>
<dbReference type="EMBL" id="JAFEJA010000002">
    <property type="protein sequence ID" value="MBM9623719.1"/>
    <property type="molecule type" value="Genomic_DNA"/>
</dbReference>
<accession>A0ABS2V1K4</accession>
<dbReference type="Gene3D" id="3.30.70.100">
    <property type="match status" value="1"/>
</dbReference>
<protein>
    <submittedName>
        <fullName evidence="3">NIPSNAP family protein</fullName>
    </submittedName>
</protein>
<dbReference type="Proteomes" id="UP000664109">
    <property type="component" value="Unassembled WGS sequence"/>
</dbReference>
<evidence type="ECO:0000256" key="1">
    <source>
        <dbReference type="SAM" id="MobiDB-lite"/>
    </source>
</evidence>
<reference evidence="3 4" key="1">
    <citation type="journal article" date="2016" name="Arch. Microbiol.">
        <title>Streptomyces zhihengii sp. nov., isolated from rhizospheric soil of Psammosilene tunicoides.</title>
        <authorList>
            <person name="Huang M.J."/>
            <person name="Fei J.J."/>
            <person name="Salam N."/>
            <person name="Kim C.J."/>
            <person name="Hozzein W.N."/>
            <person name="Xiao M."/>
            <person name="Huang H.Q."/>
            <person name="Li W.J."/>
        </authorList>
    </citation>
    <scope>NUCLEOTIDE SEQUENCE [LARGE SCALE GENOMIC DNA]</scope>
    <source>
        <strain evidence="3 4">YIM T102</strain>
    </source>
</reference>
<keyword evidence="4" id="KW-1185">Reference proteome</keyword>
<evidence type="ECO:0000313" key="3">
    <source>
        <dbReference type="EMBL" id="MBM9623719.1"/>
    </source>
</evidence>
<gene>
    <name evidence="3" type="ORF">JE024_34575</name>
</gene>
<sequence>MRAILPRRPGHPETLTAPGTPLSYRRLTPAAGRTTRDRRRGSEPNRSLAVPAARVTDPNHPAVSAASAVPAASGASGGPSGDPVVRPAVIELRQYTLRPGRRDELVELFDREFVETQEAAGMVVLGQFRDRDDPDRFVWLRGFTDMTARHRALTDFYGGPVWAEHGPRANATMLDSDNVLLLRPLADPSGFAVRPSERPPAGAPAPGTCVSATVWSFPAGRDEGVTLIRDGLLPVLRALGPSPLAALTTSTAPNTFPRLPVRTGENVAVVVTSYPDDEARRRHLAEVLAHPVVRDEILPGIEKHRTAAPWTLRLAPTGRSLTV</sequence>
<dbReference type="Pfam" id="PF07978">
    <property type="entry name" value="NIPSNAP"/>
    <property type="match status" value="1"/>
</dbReference>
<evidence type="ECO:0000313" key="4">
    <source>
        <dbReference type="Proteomes" id="UP000664109"/>
    </source>
</evidence>
<dbReference type="InterPro" id="IPR011008">
    <property type="entry name" value="Dimeric_a/b-barrel"/>
</dbReference>
<feature type="region of interest" description="Disordered" evidence="1">
    <location>
        <begin position="1"/>
        <end position="81"/>
    </location>
</feature>
<feature type="domain" description="NIPSNAP" evidence="2">
    <location>
        <begin position="91"/>
        <end position="184"/>
    </location>
</feature>
<dbReference type="SUPFAM" id="SSF54909">
    <property type="entry name" value="Dimeric alpha+beta barrel"/>
    <property type="match status" value="1"/>
</dbReference>